<accession>A0A0Q3X8Q6</accession>
<evidence type="ECO:0000313" key="1">
    <source>
        <dbReference type="EMBL" id="KQL59863.1"/>
    </source>
</evidence>
<dbReference type="PANTHER" id="PTHR33064">
    <property type="entry name" value="POL PROTEIN"/>
    <property type="match status" value="1"/>
</dbReference>
<dbReference type="STRING" id="12930.A0A0Q3X8Q6"/>
<name>A0A0Q3X8Q6_AMAAE</name>
<organism evidence="1 2">
    <name type="scientific">Amazona aestiva</name>
    <name type="common">Blue-fronted Amazon parrot</name>
    <dbReference type="NCBI Taxonomy" id="12930"/>
    <lineage>
        <taxon>Eukaryota</taxon>
        <taxon>Metazoa</taxon>
        <taxon>Chordata</taxon>
        <taxon>Craniata</taxon>
        <taxon>Vertebrata</taxon>
        <taxon>Euteleostomi</taxon>
        <taxon>Archelosauria</taxon>
        <taxon>Archosauria</taxon>
        <taxon>Dinosauria</taxon>
        <taxon>Saurischia</taxon>
        <taxon>Theropoda</taxon>
        <taxon>Coelurosauria</taxon>
        <taxon>Aves</taxon>
        <taxon>Neognathae</taxon>
        <taxon>Neoaves</taxon>
        <taxon>Telluraves</taxon>
        <taxon>Australaves</taxon>
        <taxon>Psittaciformes</taxon>
        <taxon>Psittacidae</taxon>
        <taxon>Amazona</taxon>
    </lineage>
</organism>
<dbReference type="Proteomes" id="UP000051836">
    <property type="component" value="Unassembled WGS sequence"/>
</dbReference>
<dbReference type="AlphaFoldDB" id="A0A0Q3X8Q6"/>
<sequence>MKETFPYVLNNPTRLFTASFESCEGFEWPLGTLETCLLIVMGITMLAQVQSVLPMTISSDLESSLIQFLGIKWQDGCHQILTVVINKITAMSPPTNKKETQAFLGAVGFWRMHIPNYSLIASPLYYVTQKKNDFKWGPEQQQAFEQIKRQTVHAVAQGPVRTGPDVKLYCTTQLGRMVLPGASGRKLQGRLEVDPSAFGIRDTEDLRPAIPQLK</sequence>
<evidence type="ECO:0008006" key="3">
    <source>
        <dbReference type="Google" id="ProtNLM"/>
    </source>
</evidence>
<dbReference type="InterPro" id="IPR043128">
    <property type="entry name" value="Rev_trsase/Diguanyl_cyclase"/>
</dbReference>
<dbReference type="PANTHER" id="PTHR33064:SF29">
    <property type="entry name" value="PEPTIDASE A2 DOMAIN-CONTAINING PROTEIN-RELATED"/>
    <property type="match status" value="1"/>
</dbReference>
<dbReference type="InterPro" id="IPR043502">
    <property type="entry name" value="DNA/RNA_pol_sf"/>
</dbReference>
<dbReference type="FunFam" id="3.30.70.270:FF:000020">
    <property type="entry name" value="Transposon Tf2-6 polyprotein-like Protein"/>
    <property type="match status" value="1"/>
</dbReference>
<dbReference type="SUPFAM" id="SSF56672">
    <property type="entry name" value="DNA/RNA polymerases"/>
    <property type="match status" value="1"/>
</dbReference>
<evidence type="ECO:0000313" key="2">
    <source>
        <dbReference type="Proteomes" id="UP000051836"/>
    </source>
</evidence>
<dbReference type="OrthoDB" id="9950135at2759"/>
<dbReference type="Gene3D" id="3.30.70.270">
    <property type="match status" value="1"/>
</dbReference>
<dbReference type="EMBL" id="LMAW01000239">
    <property type="protein sequence ID" value="KQL59863.1"/>
    <property type="molecule type" value="Genomic_DNA"/>
</dbReference>
<comment type="caution">
    <text evidence="1">The sequence shown here is derived from an EMBL/GenBank/DDBJ whole genome shotgun (WGS) entry which is preliminary data.</text>
</comment>
<reference evidence="1 2" key="1">
    <citation type="submission" date="2015-10" db="EMBL/GenBank/DDBJ databases">
        <authorList>
            <person name="Gilbert D.G."/>
        </authorList>
    </citation>
    <scope>NUCLEOTIDE SEQUENCE [LARGE SCALE GENOMIC DNA]</scope>
    <source>
        <strain evidence="1">FVVF132</strain>
    </source>
</reference>
<dbReference type="InterPro" id="IPR051320">
    <property type="entry name" value="Viral_Replic_Matur_Polypro"/>
</dbReference>
<gene>
    <name evidence="1" type="ORF">AAES_15613</name>
</gene>
<proteinExistence type="predicted"/>
<protein>
    <recommendedName>
        <fullName evidence="3">Reverse transcriptase/retrotransposon-derived protein RNase H-like domain-containing protein</fullName>
    </recommendedName>
</protein>
<keyword evidence="2" id="KW-1185">Reference proteome</keyword>